<proteinExistence type="predicted"/>
<gene>
    <name evidence="1" type="ORF">EV384_4542</name>
</gene>
<organism evidence="1 2">
    <name type="scientific">Micromonospora kangleipakensis</name>
    <dbReference type="NCBI Taxonomy" id="1077942"/>
    <lineage>
        <taxon>Bacteria</taxon>
        <taxon>Bacillati</taxon>
        <taxon>Actinomycetota</taxon>
        <taxon>Actinomycetes</taxon>
        <taxon>Micromonosporales</taxon>
        <taxon>Micromonosporaceae</taxon>
        <taxon>Micromonospora</taxon>
    </lineage>
</organism>
<name>A0A4Q8BF03_9ACTN</name>
<protein>
    <submittedName>
        <fullName evidence="1">Uncharacterized protein</fullName>
    </submittedName>
</protein>
<dbReference type="Proteomes" id="UP000294114">
    <property type="component" value="Unassembled WGS sequence"/>
</dbReference>
<reference evidence="1 2" key="1">
    <citation type="submission" date="2019-02" db="EMBL/GenBank/DDBJ databases">
        <title>Sequencing the genomes of 1000 actinobacteria strains.</title>
        <authorList>
            <person name="Klenk H.-P."/>
        </authorList>
    </citation>
    <scope>NUCLEOTIDE SEQUENCE [LARGE SCALE GENOMIC DNA]</scope>
    <source>
        <strain evidence="1 2">DSM 45612</strain>
    </source>
</reference>
<accession>A0A4Q8BF03</accession>
<evidence type="ECO:0000313" key="1">
    <source>
        <dbReference type="EMBL" id="RZU75961.1"/>
    </source>
</evidence>
<evidence type="ECO:0000313" key="2">
    <source>
        <dbReference type="Proteomes" id="UP000294114"/>
    </source>
</evidence>
<comment type="caution">
    <text evidence="1">The sequence shown here is derived from an EMBL/GenBank/DDBJ whole genome shotgun (WGS) entry which is preliminary data.</text>
</comment>
<dbReference type="RefSeq" id="WP_130336310.1">
    <property type="nucleotide sequence ID" value="NZ_SHLD01000001.1"/>
</dbReference>
<sequence length="141" mass="15549">MSLVMTVCFPDEERRGSFRPGAELGPDLVASWLRPVFPDFTLPDADEPEVDISRDAEWFHVSSTLYAGSHGVRAVHTRFTRLRNRYEGIDEYRSELADLTRPLLGLARAGGARLLVDDAGDDLTDAEPADIAEFLTGSGPE</sequence>
<dbReference type="EMBL" id="SHLD01000001">
    <property type="protein sequence ID" value="RZU75961.1"/>
    <property type="molecule type" value="Genomic_DNA"/>
</dbReference>
<keyword evidence="2" id="KW-1185">Reference proteome</keyword>
<dbReference type="AlphaFoldDB" id="A0A4Q8BF03"/>